<comment type="caution">
    <text evidence="2">The sequence shown here is derived from an EMBL/GenBank/DDBJ whole genome shotgun (WGS) entry which is preliminary data.</text>
</comment>
<accession>A0A5J9WUD2</accession>
<gene>
    <name evidence="2" type="ORF">EJB05_02866</name>
</gene>
<proteinExistence type="predicted"/>
<dbReference type="AlphaFoldDB" id="A0A5J9WUD2"/>
<dbReference type="PANTHER" id="PTHR47150:SF7">
    <property type="entry name" value="NUCLEASE"/>
    <property type="match status" value="1"/>
</dbReference>
<dbReference type="EMBL" id="RWGY01000002">
    <property type="protein sequence ID" value="TVU51435.1"/>
    <property type="molecule type" value="Genomic_DNA"/>
</dbReference>
<feature type="non-terminal residue" evidence="2">
    <location>
        <position position="1"/>
    </location>
</feature>
<name>A0A5J9WUD2_9POAL</name>
<feature type="compositionally biased region" description="Low complexity" evidence="1">
    <location>
        <begin position="1"/>
        <end position="18"/>
    </location>
</feature>
<dbReference type="InterPro" id="IPR006912">
    <property type="entry name" value="Harbinger_derived_prot"/>
</dbReference>
<dbReference type="OrthoDB" id="124998at2759"/>
<organism evidence="2 3">
    <name type="scientific">Eragrostis curvula</name>
    <name type="common">weeping love grass</name>
    <dbReference type="NCBI Taxonomy" id="38414"/>
    <lineage>
        <taxon>Eukaryota</taxon>
        <taxon>Viridiplantae</taxon>
        <taxon>Streptophyta</taxon>
        <taxon>Embryophyta</taxon>
        <taxon>Tracheophyta</taxon>
        <taxon>Spermatophyta</taxon>
        <taxon>Magnoliopsida</taxon>
        <taxon>Liliopsida</taxon>
        <taxon>Poales</taxon>
        <taxon>Poaceae</taxon>
        <taxon>PACMAD clade</taxon>
        <taxon>Chloridoideae</taxon>
        <taxon>Eragrostideae</taxon>
        <taxon>Eragrostidinae</taxon>
        <taxon>Eragrostis</taxon>
    </lineage>
</organism>
<dbReference type="PANTHER" id="PTHR47150">
    <property type="entry name" value="OS12G0169200 PROTEIN"/>
    <property type="match status" value="1"/>
</dbReference>
<dbReference type="Proteomes" id="UP000324897">
    <property type="component" value="Chromosome 6"/>
</dbReference>
<evidence type="ECO:0000256" key="1">
    <source>
        <dbReference type="SAM" id="MobiDB-lite"/>
    </source>
</evidence>
<evidence type="ECO:0000313" key="2">
    <source>
        <dbReference type="EMBL" id="TVU51435.1"/>
    </source>
</evidence>
<feature type="compositionally biased region" description="Pro residues" evidence="1">
    <location>
        <begin position="19"/>
        <end position="28"/>
    </location>
</feature>
<reference evidence="2 3" key="1">
    <citation type="journal article" date="2019" name="Sci. Rep.">
        <title>A high-quality genome of Eragrostis curvula grass provides insights into Poaceae evolution and supports new strategies to enhance forage quality.</title>
        <authorList>
            <person name="Carballo J."/>
            <person name="Santos B.A.C.M."/>
            <person name="Zappacosta D."/>
            <person name="Garbus I."/>
            <person name="Selva J.P."/>
            <person name="Gallo C.A."/>
            <person name="Diaz A."/>
            <person name="Albertini E."/>
            <person name="Caccamo M."/>
            <person name="Echenique V."/>
        </authorList>
    </citation>
    <scope>NUCLEOTIDE SEQUENCE [LARGE SCALE GENOMIC DNA]</scope>
    <source>
        <strain evidence="3">cv. Victoria</strain>
        <tissue evidence="2">Leaf</tissue>
    </source>
</reference>
<keyword evidence="3" id="KW-1185">Reference proteome</keyword>
<evidence type="ECO:0008006" key="4">
    <source>
        <dbReference type="Google" id="ProtNLM"/>
    </source>
</evidence>
<sequence>LPSSSFPARRPPAAATPFAPAPRPPPWPAFHDRAASPPTPSSPALSIPFLSKLLDAVVSSDAVFRDVLAVAPVAAALSRPPADSLAADLLDRAVKTLDVLNAASRSKTPPEPCSESMSSSESSDHSLWDGEEEDDSGVDDILILGCLREGLRRKKRKKKFRGSLPGRHNVPRDILGGHDRIYRDYFADHCVYNDKHFRRRFRMSRSLFLRIVSKVEAHDDYFRQKLNAAGVLGASPIQKVFAAVRMLAYGMPADSLDDYVRMGESTIIECMNHFVQAVVEVFGEEYLRAPNAQDTARLIAVNNARGFPGMLGSIDCMHWKWDKCPTAWRGAYKGHKDGPTMILEAVASQDLWIWHSFFGLPGSLNDVNVLRRSPLFQSLTCGTAPQVEYMVNGNKYTMGYYLADGIYPAWATFVKAFSSPQGNKKINFTGAQESARKDVERAFGVLQSRFAMVRGPARLWGKEQLWYIMQACVLLHNMIIEDERDVDEDFNYHQESNGIPVLIIFADRHPYLGSKGSMPESAKTIYPILQASSQEMDTGLGLLDRTNRSVEPVPSQGFKEDTDKSSMIDVP</sequence>
<dbReference type="Pfam" id="PF04827">
    <property type="entry name" value="Plant_tran"/>
    <property type="match status" value="1"/>
</dbReference>
<evidence type="ECO:0000313" key="3">
    <source>
        <dbReference type="Proteomes" id="UP000324897"/>
    </source>
</evidence>
<dbReference type="Pfam" id="PF05633">
    <property type="entry name" value="ROH1-like"/>
    <property type="match status" value="1"/>
</dbReference>
<protein>
    <recommendedName>
        <fullName evidence="4">DDE Tnp4 domain-containing protein</fullName>
    </recommendedName>
</protein>
<feature type="region of interest" description="Disordered" evidence="1">
    <location>
        <begin position="101"/>
        <end position="134"/>
    </location>
</feature>
<dbReference type="InterPro" id="IPR008511">
    <property type="entry name" value="ROH1-like"/>
</dbReference>
<feature type="compositionally biased region" description="Basic and acidic residues" evidence="1">
    <location>
        <begin position="558"/>
        <end position="571"/>
    </location>
</feature>
<feature type="region of interest" description="Disordered" evidence="1">
    <location>
        <begin position="545"/>
        <end position="571"/>
    </location>
</feature>
<feature type="region of interest" description="Disordered" evidence="1">
    <location>
        <begin position="1"/>
        <end position="42"/>
    </location>
</feature>